<reference evidence="2 3" key="1">
    <citation type="journal article" date="2019" name="Sci. Rep.">
        <title>Orb-weaving spider Araneus ventricosus genome elucidates the spidroin gene catalogue.</title>
        <authorList>
            <person name="Kono N."/>
            <person name="Nakamura H."/>
            <person name="Ohtoshi R."/>
            <person name="Moran D.A.P."/>
            <person name="Shinohara A."/>
            <person name="Yoshida Y."/>
            <person name="Fujiwara M."/>
            <person name="Mori M."/>
            <person name="Tomita M."/>
            <person name="Arakawa K."/>
        </authorList>
    </citation>
    <scope>NUCLEOTIDE SEQUENCE [LARGE SCALE GENOMIC DNA]</scope>
</reference>
<evidence type="ECO:0000313" key="3">
    <source>
        <dbReference type="Proteomes" id="UP000499080"/>
    </source>
</evidence>
<comment type="caution">
    <text evidence="2">The sequence shown here is derived from an EMBL/GenBank/DDBJ whole genome shotgun (WGS) entry which is preliminary data.</text>
</comment>
<accession>A0A4Y2D337</accession>
<keyword evidence="3" id="KW-1185">Reference proteome</keyword>
<dbReference type="EMBL" id="BGPR01000287">
    <property type="protein sequence ID" value="GBM10517.1"/>
    <property type="molecule type" value="Genomic_DNA"/>
</dbReference>
<evidence type="ECO:0000256" key="1">
    <source>
        <dbReference type="SAM" id="Phobius"/>
    </source>
</evidence>
<organism evidence="2 3">
    <name type="scientific">Araneus ventricosus</name>
    <name type="common">Orbweaver spider</name>
    <name type="synonym">Epeira ventricosa</name>
    <dbReference type="NCBI Taxonomy" id="182803"/>
    <lineage>
        <taxon>Eukaryota</taxon>
        <taxon>Metazoa</taxon>
        <taxon>Ecdysozoa</taxon>
        <taxon>Arthropoda</taxon>
        <taxon>Chelicerata</taxon>
        <taxon>Arachnida</taxon>
        <taxon>Araneae</taxon>
        <taxon>Araneomorphae</taxon>
        <taxon>Entelegynae</taxon>
        <taxon>Araneoidea</taxon>
        <taxon>Araneidae</taxon>
        <taxon>Araneus</taxon>
    </lineage>
</organism>
<gene>
    <name evidence="2" type="ORF">AVEN_109315_1</name>
</gene>
<feature type="transmembrane region" description="Helical" evidence="1">
    <location>
        <begin position="87"/>
        <end position="107"/>
    </location>
</feature>
<protein>
    <submittedName>
        <fullName evidence="2">Uncharacterized protein</fullName>
    </submittedName>
</protein>
<keyword evidence="1" id="KW-0812">Transmembrane</keyword>
<dbReference type="Proteomes" id="UP000499080">
    <property type="component" value="Unassembled WGS sequence"/>
</dbReference>
<sequence>MDHAKCGHPVFSALNNCDPLFDMHLKFCCQVRIPNFTYLVRSVFELSRSNTQEWNINYSVRHGFSRTAEVLSNILLIGEMLVTRGEWISLTNSGPFAILVFFIYNGYHHM</sequence>
<keyword evidence="1" id="KW-0472">Membrane</keyword>
<evidence type="ECO:0000313" key="2">
    <source>
        <dbReference type="EMBL" id="GBM10517.1"/>
    </source>
</evidence>
<proteinExistence type="predicted"/>
<name>A0A4Y2D337_ARAVE</name>
<keyword evidence="1" id="KW-1133">Transmembrane helix</keyword>
<dbReference type="AlphaFoldDB" id="A0A4Y2D337"/>